<organism evidence="9 10">
    <name type="scientific">Brucella tritici</name>
    <dbReference type="NCBI Taxonomy" id="94626"/>
    <lineage>
        <taxon>Bacteria</taxon>
        <taxon>Pseudomonadati</taxon>
        <taxon>Pseudomonadota</taxon>
        <taxon>Alphaproteobacteria</taxon>
        <taxon>Hyphomicrobiales</taxon>
        <taxon>Brucellaceae</taxon>
        <taxon>Brucella/Ochrobactrum group</taxon>
        <taxon>Brucella</taxon>
    </lineage>
</organism>
<dbReference type="InterPro" id="IPR058627">
    <property type="entry name" value="MdtA-like_C"/>
</dbReference>
<evidence type="ECO:0000256" key="3">
    <source>
        <dbReference type="SAM" id="Coils"/>
    </source>
</evidence>
<dbReference type="Gene3D" id="2.40.50.100">
    <property type="match status" value="1"/>
</dbReference>
<feature type="domain" description="Multidrug resistance protein MdtA-like alpha-helical hairpin" evidence="5">
    <location>
        <begin position="108"/>
        <end position="176"/>
    </location>
</feature>
<evidence type="ECO:0000313" key="9">
    <source>
        <dbReference type="EMBL" id="KAB2676387.1"/>
    </source>
</evidence>
<feature type="coiled-coil region" evidence="3">
    <location>
        <begin position="107"/>
        <end position="172"/>
    </location>
</feature>
<dbReference type="GO" id="GO:0030313">
    <property type="term" value="C:cell envelope"/>
    <property type="evidence" value="ECO:0007669"/>
    <property type="project" value="UniProtKB-SubCell"/>
</dbReference>
<dbReference type="Pfam" id="PF25967">
    <property type="entry name" value="RND-MFP_C"/>
    <property type="match status" value="1"/>
</dbReference>
<dbReference type="Gene3D" id="1.10.287.470">
    <property type="entry name" value="Helix hairpin bin"/>
    <property type="match status" value="1"/>
</dbReference>
<feature type="domain" description="Multidrug resistance protein MdtA-like beta-barrel" evidence="7">
    <location>
        <begin position="214"/>
        <end position="300"/>
    </location>
</feature>
<sequence length="403" mass="42555">MRFKLLAVLSLFLLSALLVFVGRPYWEGPTATSQASFPPPTVKTVEIKAEDVTLNQEYPGRLAPVRLAEVRARVSGIVLARRFTEGADVKAGDILFEIDPAKFKAAADSAAAQLERAEAALTLASQRAERAQSLLQTNVASKDQFETAIASRKQAEAEVAVAKANLQTAELELSYASVRSPIDGRIGAALVTEGAFVRQEDGTQMATIRDLSSVYVDFTASLSDLAKVQEDIASGVLRRPDDPASVELITNSGSAYDQPGRLLFSSAVVNETTGQVTLRAEFPNGARTLLPGTYVRVRTTAGIAQQVLLVPQRAVQWDTLGQAKVLKVVDGKAVSQPVVASRSVGNRWLVSEGLAPGDLVIVDGGERAMPGSPVTAEALPAGGPEQAAADGGCDDACTAEDKI</sequence>
<feature type="domain" description="Multidrug resistance protein MdtA-like barrel-sandwich hybrid" evidence="6">
    <location>
        <begin position="66"/>
        <end position="208"/>
    </location>
</feature>
<feature type="domain" description="Multidrug resistance protein MdtA-like C-terminal permuted SH3" evidence="8">
    <location>
        <begin position="306"/>
        <end position="367"/>
    </location>
</feature>
<comment type="similarity">
    <text evidence="2">Belongs to the membrane fusion protein (MFP) (TC 8.A.1) family.</text>
</comment>
<evidence type="ECO:0000256" key="4">
    <source>
        <dbReference type="SAM" id="MobiDB-lite"/>
    </source>
</evidence>
<evidence type="ECO:0000313" key="10">
    <source>
        <dbReference type="Proteomes" id="UP000481643"/>
    </source>
</evidence>
<evidence type="ECO:0000256" key="1">
    <source>
        <dbReference type="ARBA" id="ARBA00004196"/>
    </source>
</evidence>
<keyword evidence="3" id="KW-0175">Coiled coil</keyword>
<proteinExistence type="inferred from homology"/>
<dbReference type="InterPro" id="IPR058625">
    <property type="entry name" value="MdtA-like_BSH"/>
</dbReference>
<dbReference type="NCBIfam" id="TIGR01730">
    <property type="entry name" value="RND_mfp"/>
    <property type="match status" value="1"/>
</dbReference>
<dbReference type="Gene3D" id="2.40.420.20">
    <property type="match status" value="1"/>
</dbReference>
<dbReference type="PANTHER" id="PTHR30158:SF3">
    <property type="entry name" value="MULTIDRUG EFFLUX PUMP SUBUNIT ACRA-RELATED"/>
    <property type="match status" value="1"/>
</dbReference>
<evidence type="ECO:0000259" key="6">
    <source>
        <dbReference type="Pfam" id="PF25917"/>
    </source>
</evidence>
<dbReference type="AlphaFoldDB" id="A0A6L3Y3V7"/>
<dbReference type="RefSeq" id="WP_151654066.1">
    <property type="nucleotide sequence ID" value="NZ_WBVX01000047.1"/>
</dbReference>
<accession>A0A6L3Y3V7</accession>
<comment type="caution">
    <text evidence="9">The sequence shown here is derived from an EMBL/GenBank/DDBJ whole genome shotgun (WGS) entry which is preliminary data.</text>
</comment>
<dbReference type="EMBL" id="WBVX01000047">
    <property type="protein sequence ID" value="KAB2676387.1"/>
    <property type="molecule type" value="Genomic_DNA"/>
</dbReference>
<gene>
    <name evidence="9" type="ORF">F9L08_26655</name>
</gene>
<dbReference type="InterPro" id="IPR006143">
    <property type="entry name" value="RND_pump_MFP"/>
</dbReference>
<dbReference type="InterPro" id="IPR058626">
    <property type="entry name" value="MdtA-like_b-barrel"/>
</dbReference>
<comment type="subcellular location">
    <subcellularLocation>
        <location evidence="1">Cell envelope</location>
    </subcellularLocation>
</comment>
<dbReference type="GO" id="GO:0022857">
    <property type="term" value="F:transmembrane transporter activity"/>
    <property type="evidence" value="ECO:0007669"/>
    <property type="project" value="InterPro"/>
</dbReference>
<dbReference type="Proteomes" id="UP000481643">
    <property type="component" value="Unassembled WGS sequence"/>
</dbReference>
<dbReference type="Pfam" id="PF25876">
    <property type="entry name" value="HH_MFP_RND"/>
    <property type="match status" value="1"/>
</dbReference>
<dbReference type="Pfam" id="PF25944">
    <property type="entry name" value="Beta-barrel_RND"/>
    <property type="match status" value="1"/>
</dbReference>
<dbReference type="GO" id="GO:0046677">
    <property type="term" value="P:response to antibiotic"/>
    <property type="evidence" value="ECO:0007669"/>
    <property type="project" value="TreeGrafter"/>
</dbReference>
<feature type="region of interest" description="Disordered" evidence="4">
    <location>
        <begin position="374"/>
        <end position="403"/>
    </location>
</feature>
<dbReference type="GO" id="GO:0005886">
    <property type="term" value="C:plasma membrane"/>
    <property type="evidence" value="ECO:0007669"/>
    <property type="project" value="TreeGrafter"/>
</dbReference>
<evidence type="ECO:0000259" key="8">
    <source>
        <dbReference type="Pfam" id="PF25967"/>
    </source>
</evidence>
<feature type="compositionally biased region" description="Low complexity" evidence="4">
    <location>
        <begin position="387"/>
        <end position="396"/>
    </location>
</feature>
<dbReference type="PANTHER" id="PTHR30158">
    <property type="entry name" value="ACRA/E-RELATED COMPONENT OF DRUG EFFLUX TRANSPORTER"/>
    <property type="match status" value="1"/>
</dbReference>
<evidence type="ECO:0000259" key="7">
    <source>
        <dbReference type="Pfam" id="PF25944"/>
    </source>
</evidence>
<dbReference type="Pfam" id="PF25917">
    <property type="entry name" value="BSH_RND"/>
    <property type="match status" value="1"/>
</dbReference>
<reference evidence="9 10" key="1">
    <citation type="submission" date="2019-09" db="EMBL/GenBank/DDBJ databases">
        <title>Taxonomic organization of the family Brucellaceae based on a phylogenomic approach.</title>
        <authorList>
            <person name="Leclercq S."/>
            <person name="Cloeckaert A."/>
            <person name="Zygmunt M.S."/>
        </authorList>
    </citation>
    <scope>NUCLEOTIDE SEQUENCE [LARGE SCALE GENOMIC DNA]</scope>
    <source>
        <strain evidence="9 10">WS1830</strain>
    </source>
</reference>
<name>A0A6L3Y3V7_9HYPH</name>
<dbReference type="SUPFAM" id="SSF111369">
    <property type="entry name" value="HlyD-like secretion proteins"/>
    <property type="match status" value="1"/>
</dbReference>
<dbReference type="InterPro" id="IPR058624">
    <property type="entry name" value="MdtA-like_HH"/>
</dbReference>
<dbReference type="Gene3D" id="2.40.30.170">
    <property type="match status" value="1"/>
</dbReference>
<evidence type="ECO:0000259" key="5">
    <source>
        <dbReference type="Pfam" id="PF25876"/>
    </source>
</evidence>
<protein>
    <submittedName>
        <fullName evidence="9">Efflux RND transporter periplasmic adaptor subunit</fullName>
    </submittedName>
</protein>
<evidence type="ECO:0000256" key="2">
    <source>
        <dbReference type="ARBA" id="ARBA00009477"/>
    </source>
</evidence>